<accession>A0A4U5PB86</accession>
<feature type="region of interest" description="Disordered" evidence="1">
    <location>
        <begin position="1"/>
        <end position="21"/>
    </location>
</feature>
<gene>
    <name evidence="2" type="ORF">L596_008003</name>
</gene>
<dbReference type="SUPFAM" id="SSF47323">
    <property type="entry name" value="Anticodon-binding domain of a subclass of class I aminoacyl-tRNA synthetases"/>
    <property type="match status" value="1"/>
</dbReference>
<feature type="compositionally biased region" description="Polar residues" evidence="1">
    <location>
        <begin position="12"/>
        <end position="21"/>
    </location>
</feature>
<evidence type="ECO:0000313" key="3">
    <source>
        <dbReference type="Proteomes" id="UP000298663"/>
    </source>
</evidence>
<reference evidence="2 3" key="1">
    <citation type="journal article" date="2015" name="Genome Biol.">
        <title>Comparative genomics of Steinernema reveals deeply conserved gene regulatory networks.</title>
        <authorList>
            <person name="Dillman A.R."/>
            <person name="Macchietto M."/>
            <person name="Porter C.F."/>
            <person name="Rogers A."/>
            <person name="Williams B."/>
            <person name="Antoshechkin I."/>
            <person name="Lee M.M."/>
            <person name="Goodwin Z."/>
            <person name="Lu X."/>
            <person name="Lewis E.E."/>
            <person name="Goodrich-Blair H."/>
            <person name="Stock S.P."/>
            <person name="Adams B.J."/>
            <person name="Sternberg P.W."/>
            <person name="Mortazavi A."/>
        </authorList>
    </citation>
    <scope>NUCLEOTIDE SEQUENCE [LARGE SCALE GENOMIC DNA]</scope>
    <source>
        <strain evidence="2 3">ALL</strain>
    </source>
</reference>
<dbReference type="AlphaFoldDB" id="A0A4U5PB86"/>
<dbReference type="OrthoDB" id="1706657at2759"/>
<reference evidence="2 3" key="2">
    <citation type="journal article" date="2019" name="G3 (Bethesda)">
        <title>Hybrid Assembly of the Genome of the Entomopathogenic Nematode Steinernema carpocapsae Identifies the X-Chromosome.</title>
        <authorList>
            <person name="Serra L."/>
            <person name="Macchietto M."/>
            <person name="Macias-Munoz A."/>
            <person name="McGill C.J."/>
            <person name="Rodriguez I.M."/>
            <person name="Rodriguez B."/>
            <person name="Murad R."/>
            <person name="Mortazavi A."/>
        </authorList>
    </citation>
    <scope>NUCLEOTIDE SEQUENCE [LARGE SCALE GENOMIC DNA]</scope>
    <source>
        <strain evidence="2 3">ALL</strain>
    </source>
</reference>
<name>A0A4U5PB86_STECR</name>
<dbReference type="STRING" id="34508.A0A4U5PB86"/>
<sequence>MASAITKGSPELNLSSTGRAPTQWTFGCFPSRTVVKHVREEWSKYRLHIVVAPLTKFFDTLSKVYIRFNRTRMNDTGLHQFHNHFD</sequence>
<dbReference type="Proteomes" id="UP000298663">
    <property type="component" value="Unassembled WGS sequence"/>
</dbReference>
<dbReference type="GO" id="GO:0006418">
    <property type="term" value="P:tRNA aminoacylation for protein translation"/>
    <property type="evidence" value="ECO:0007669"/>
    <property type="project" value="InterPro"/>
</dbReference>
<dbReference type="GO" id="GO:0005524">
    <property type="term" value="F:ATP binding"/>
    <property type="evidence" value="ECO:0007669"/>
    <property type="project" value="InterPro"/>
</dbReference>
<keyword evidence="3" id="KW-1185">Reference proteome</keyword>
<dbReference type="InterPro" id="IPR009080">
    <property type="entry name" value="tRNAsynth_Ia_anticodon-bd"/>
</dbReference>
<dbReference type="Gene3D" id="1.10.730.10">
    <property type="entry name" value="Isoleucyl-tRNA Synthetase, Domain 1"/>
    <property type="match status" value="1"/>
</dbReference>
<protein>
    <submittedName>
        <fullName evidence="2">Uncharacterized protein</fullName>
    </submittedName>
</protein>
<proteinExistence type="predicted"/>
<dbReference type="EMBL" id="AZBU02000002">
    <property type="protein sequence ID" value="TKR93578.1"/>
    <property type="molecule type" value="Genomic_DNA"/>
</dbReference>
<dbReference type="GO" id="GO:0004812">
    <property type="term" value="F:aminoacyl-tRNA ligase activity"/>
    <property type="evidence" value="ECO:0007669"/>
    <property type="project" value="InterPro"/>
</dbReference>
<evidence type="ECO:0000256" key="1">
    <source>
        <dbReference type="SAM" id="MobiDB-lite"/>
    </source>
</evidence>
<comment type="caution">
    <text evidence="2">The sequence shown here is derived from an EMBL/GenBank/DDBJ whole genome shotgun (WGS) entry which is preliminary data.</text>
</comment>
<evidence type="ECO:0000313" key="2">
    <source>
        <dbReference type="EMBL" id="TKR93578.1"/>
    </source>
</evidence>
<organism evidence="2 3">
    <name type="scientific">Steinernema carpocapsae</name>
    <name type="common">Entomopathogenic nematode</name>
    <dbReference type="NCBI Taxonomy" id="34508"/>
    <lineage>
        <taxon>Eukaryota</taxon>
        <taxon>Metazoa</taxon>
        <taxon>Ecdysozoa</taxon>
        <taxon>Nematoda</taxon>
        <taxon>Chromadorea</taxon>
        <taxon>Rhabditida</taxon>
        <taxon>Tylenchina</taxon>
        <taxon>Panagrolaimomorpha</taxon>
        <taxon>Strongyloidoidea</taxon>
        <taxon>Steinernematidae</taxon>
        <taxon>Steinernema</taxon>
    </lineage>
</organism>